<keyword evidence="4" id="KW-1185">Reference proteome</keyword>
<dbReference type="PANTHER" id="PTHR10337:SF6">
    <property type="entry name" value="CENTROSOMAL PROTEIN OF 152 KDA"/>
    <property type="match status" value="1"/>
</dbReference>
<feature type="region of interest" description="Disordered" evidence="2">
    <location>
        <begin position="619"/>
        <end position="642"/>
    </location>
</feature>
<protein>
    <recommendedName>
        <fullName evidence="5">Centrosomal protein 152</fullName>
    </recommendedName>
</protein>
<feature type="coiled-coil region" evidence="1">
    <location>
        <begin position="903"/>
        <end position="934"/>
    </location>
</feature>
<evidence type="ECO:0000313" key="4">
    <source>
        <dbReference type="Proteomes" id="UP000824782"/>
    </source>
</evidence>
<keyword evidence="1" id="KW-0175">Coiled coil</keyword>
<evidence type="ECO:0000256" key="2">
    <source>
        <dbReference type="SAM" id="MobiDB-lite"/>
    </source>
</evidence>
<dbReference type="GO" id="GO:0007099">
    <property type="term" value="P:centriole replication"/>
    <property type="evidence" value="ECO:0007669"/>
    <property type="project" value="TreeGrafter"/>
</dbReference>
<feature type="coiled-coil region" evidence="1">
    <location>
        <begin position="768"/>
        <end position="815"/>
    </location>
</feature>
<dbReference type="InterPro" id="IPR051235">
    <property type="entry name" value="CEP152/SHC-Transforming"/>
</dbReference>
<evidence type="ECO:0008006" key="5">
    <source>
        <dbReference type="Google" id="ProtNLM"/>
    </source>
</evidence>
<dbReference type="GO" id="GO:0005813">
    <property type="term" value="C:centrosome"/>
    <property type="evidence" value="ECO:0007669"/>
    <property type="project" value="TreeGrafter"/>
</dbReference>
<feature type="coiled-coil region" evidence="1">
    <location>
        <begin position="393"/>
        <end position="466"/>
    </location>
</feature>
<evidence type="ECO:0000256" key="1">
    <source>
        <dbReference type="SAM" id="Coils"/>
    </source>
</evidence>
<feature type="compositionally biased region" description="Low complexity" evidence="2">
    <location>
        <begin position="30"/>
        <end position="56"/>
    </location>
</feature>
<sequence length="1197" mass="139261">MSIDFDSGALQTQHDDEEYDKEDYAREQELQQLLTDLPQDLLDDSLCSSSSPNFSDCSDHELSEQHPNWGHKDHWENDGGMSDHQNYQNGYSDRTNSAQYMGLQGGAPRSQEVPENMTKGWGAPNRDKEENLFQNKFIYPKEAANDESNVGSYHSDHHYDGADHCSTSELYHLPEDFQPYTNNGHQMGEGFPDTKHEQFQKFPASDENGHQTSETTQLKYKPYQLNGVRKDAAHQDPMRRDDNYADLQREFLDTGECTTNNMQLVQLQVLYKARGRQLEELNAKLEESQRQFRYLSHQLTIVNDEKDGAAISLQESQNLLQNNKEVELQLRGQIAALEKTVEGLTLSNEQLRKEVKVSKLAMDSMQQQVMDLRRSDSIHRAKEQHEAVVSVLKKKNEEQLLSLQQKLDEVNAALTEQKEICSRLEQQVKLSERNQEEVKMEKTEIINRLTRSLEESQKQCANLLHSGSIQESTQLRMQLQQLQSSKLISDGMNKALQAEINELKEQITMYESAAKMGVFISGEEEQELSDSYVDLGIRKVNLQKSRFNRLMPPNGLKKDISSDEIIPELKAELERCLSSNKAKRQQISQLQSNLKEYQSKTEELKKLLDSAEKQAKDVQAATSKFDSRLESTSHQRLGADREQDLQRLQVEKQQLQQEVEKHLLCIKELATNEEKLKAANQQLCSEMRQMLEDFDKDKKESIERCERTYEQHHDDIRNHMRMELSERFEAEKEQLCQAYEMRDLKQKKNSYIHDLENQWRRKLDSAVHDAKTKLLQNLEDQAIQTEETVQSDSVAEDLEELKRQLCNVAQEKERAVREVQADLETRHREDISKQIESALTKAHTKWLGNLTSLSEYKANLRFEREKWERLHDVNVKKQIADAVAAAEENWKMRLGDINYSKKEREFEEQIASLKRELEQKNQEFEARVKVELGEARALWNKERQEEIQQIQAQNEKDYRTFLNEHRIKINEILSAAKADFEKQKSELVSQKEAELTESFSQQLKHRACEESRKIQDLHKEILSEIERLMSDIHDELIEKRAADRFSSASSSLDAQFLDRLRSCLQKSVKGIVYKLVSNAKTEWKQTCLQQLERYKKDCQELRSKLDKACRHLQQAVRDQKMKAEQFKNNEIVAQSLRKENADLHKTLQDLKSKSTPQSSLQEEDSEKGCALCSGNVLEEMRAQYIKAVDKIKKLKRK</sequence>
<proteinExistence type="predicted"/>
<organism evidence="3 4">
    <name type="scientific">Engystomops pustulosus</name>
    <name type="common">Tungara frog</name>
    <name type="synonym">Physalaemus pustulosus</name>
    <dbReference type="NCBI Taxonomy" id="76066"/>
    <lineage>
        <taxon>Eukaryota</taxon>
        <taxon>Metazoa</taxon>
        <taxon>Chordata</taxon>
        <taxon>Craniata</taxon>
        <taxon>Vertebrata</taxon>
        <taxon>Euteleostomi</taxon>
        <taxon>Amphibia</taxon>
        <taxon>Batrachia</taxon>
        <taxon>Anura</taxon>
        <taxon>Neobatrachia</taxon>
        <taxon>Hyloidea</taxon>
        <taxon>Leptodactylidae</taxon>
        <taxon>Leiuperinae</taxon>
        <taxon>Engystomops</taxon>
    </lineage>
</organism>
<dbReference type="EMBL" id="WNYA01000004">
    <property type="protein sequence ID" value="KAG8575642.1"/>
    <property type="molecule type" value="Genomic_DNA"/>
</dbReference>
<name>A0AAV7BTM1_ENGPU</name>
<feature type="coiled-coil region" evidence="1">
    <location>
        <begin position="271"/>
        <end position="298"/>
    </location>
</feature>
<feature type="region of interest" description="Disordered" evidence="2">
    <location>
        <begin position="1"/>
        <end position="97"/>
    </location>
</feature>
<dbReference type="Proteomes" id="UP000824782">
    <property type="component" value="Unassembled WGS sequence"/>
</dbReference>
<dbReference type="Pfam" id="PF25769">
    <property type="entry name" value="PLK4_bind_CEP152"/>
    <property type="match status" value="1"/>
</dbReference>
<evidence type="ECO:0000313" key="3">
    <source>
        <dbReference type="EMBL" id="KAG8575642.1"/>
    </source>
</evidence>
<dbReference type="InterPro" id="IPR057664">
    <property type="entry name" value="CEP152_PLK4_bind"/>
</dbReference>
<reference evidence="3" key="1">
    <citation type="thesis" date="2020" institute="ProQuest LLC" country="789 East Eisenhower Parkway, Ann Arbor, MI, USA">
        <title>Comparative Genomics and Chromosome Evolution.</title>
        <authorList>
            <person name="Mudd A.B."/>
        </authorList>
    </citation>
    <scope>NUCLEOTIDE SEQUENCE</scope>
    <source>
        <strain evidence="3">237g6f4</strain>
        <tissue evidence="3">Blood</tissue>
    </source>
</reference>
<feature type="compositionally biased region" description="Basic and acidic residues" evidence="2">
    <location>
        <begin position="625"/>
        <end position="642"/>
    </location>
</feature>
<feature type="coiled-coil region" evidence="1">
    <location>
        <begin position="334"/>
        <end position="368"/>
    </location>
</feature>
<feature type="compositionally biased region" description="Polar residues" evidence="2">
    <location>
        <begin position="83"/>
        <end position="97"/>
    </location>
</feature>
<accession>A0AAV7BTM1</accession>
<comment type="caution">
    <text evidence="3">The sequence shown here is derived from an EMBL/GenBank/DDBJ whole genome shotgun (WGS) entry which is preliminary data.</text>
</comment>
<feature type="compositionally biased region" description="Basic and acidic residues" evidence="2">
    <location>
        <begin position="57"/>
        <end position="77"/>
    </location>
</feature>
<dbReference type="AlphaFoldDB" id="A0AAV7BTM1"/>
<dbReference type="PANTHER" id="PTHR10337">
    <property type="entry name" value="SHC TRANSFORMING PROTEIN"/>
    <property type="match status" value="1"/>
</dbReference>
<gene>
    <name evidence="3" type="ORF">GDO81_009625</name>
</gene>
<feature type="coiled-coil region" evidence="1">
    <location>
        <begin position="1084"/>
        <end position="1153"/>
    </location>
</feature>